<gene>
    <name evidence="1" type="ORF">MMAD_05960</name>
</gene>
<protein>
    <submittedName>
        <fullName evidence="1">Uncharacterized protein</fullName>
    </submittedName>
</protein>
<reference evidence="1 2" key="1">
    <citation type="journal article" date="2019" name="Emerg. Microbes Infect.">
        <title>Comprehensive subspecies identification of 175 nontuberculous mycobacteria species based on 7547 genomic profiles.</title>
        <authorList>
            <person name="Matsumoto Y."/>
            <person name="Kinjo T."/>
            <person name="Motooka D."/>
            <person name="Nabeya D."/>
            <person name="Jung N."/>
            <person name="Uechi K."/>
            <person name="Horii T."/>
            <person name="Iida T."/>
            <person name="Fujita J."/>
            <person name="Nakamura S."/>
        </authorList>
    </citation>
    <scope>NUCLEOTIDE SEQUENCE [LARGE SCALE GENOMIC DNA]</scope>
    <source>
        <strain evidence="1 2">JCM 13574</strain>
    </source>
</reference>
<keyword evidence="2" id="KW-1185">Reference proteome</keyword>
<dbReference type="KEGG" id="mmag:MMAD_05960"/>
<dbReference type="AlphaFoldDB" id="A0A7I7XCF2"/>
<evidence type="ECO:0000313" key="2">
    <source>
        <dbReference type="Proteomes" id="UP000466517"/>
    </source>
</evidence>
<evidence type="ECO:0000313" key="1">
    <source>
        <dbReference type="EMBL" id="BBZ26301.1"/>
    </source>
</evidence>
<dbReference type="RefSeq" id="WP_163732311.1">
    <property type="nucleotide sequence ID" value="NZ_AP022610.1"/>
</dbReference>
<sequence length="214" mass="22405">MAIHHVKPDGRRRLARTLAMSTPPAHPVDEVYRYRFDVIAPTVAHAVQAVGGTICDRAMSGWDVAVCARDDAADAGAALAILGAAPATLTASSTPAAGRIIAVAGELLSSDSNVRDTVAAHLADRTADVLVWGEHVASSFVRDCGAVELRPSFAAQQFQRHALAALGVAFPSSSAEVCWRRVGASRRSDHVIAREGTPAMSDGRCPRTPGCTTD</sequence>
<accession>A0A7I7XCF2</accession>
<name>A0A7I7XCF2_9MYCO</name>
<dbReference type="Proteomes" id="UP000466517">
    <property type="component" value="Chromosome"/>
</dbReference>
<proteinExistence type="predicted"/>
<organism evidence="1 2">
    <name type="scientific">Mycolicibacterium madagascariense</name>
    <dbReference type="NCBI Taxonomy" id="212765"/>
    <lineage>
        <taxon>Bacteria</taxon>
        <taxon>Bacillati</taxon>
        <taxon>Actinomycetota</taxon>
        <taxon>Actinomycetes</taxon>
        <taxon>Mycobacteriales</taxon>
        <taxon>Mycobacteriaceae</taxon>
        <taxon>Mycolicibacterium</taxon>
    </lineage>
</organism>
<dbReference type="EMBL" id="AP022610">
    <property type="protein sequence ID" value="BBZ26301.1"/>
    <property type="molecule type" value="Genomic_DNA"/>
</dbReference>